<dbReference type="Proteomes" id="UP000066049">
    <property type="component" value="Chromosome"/>
</dbReference>
<dbReference type="Gene3D" id="3.40.50.12780">
    <property type="entry name" value="N-terminal domain of ligase-like"/>
    <property type="match status" value="1"/>
</dbReference>
<feature type="domain" description="ApeI dehydratase-like" evidence="3">
    <location>
        <begin position="422"/>
        <end position="510"/>
    </location>
</feature>
<dbReference type="Pfam" id="PF00501">
    <property type="entry name" value="AMP-binding"/>
    <property type="match status" value="1"/>
</dbReference>
<organism evidence="4 5">
    <name type="scientific">Campylobacter concisus</name>
    <dbReference type="NCBI Taxonomy" id="199"/>
    <lineage>
        <taxon>Bacteria</taxon>
        <taxon>Pseudomonadati</taxon>
        <taxon>Campylobacterota</taxon>
        <taxon>Epsilonproteobacteria</taxon>
        <taxon>Campylobacterales</taxon>
        <taxon>Campylobacteraceae</taxon>
        <taxon>Campylobacter</taxon>
    </lineage>
</organism>
<dbReference type="AlphaFoldDB" id="A0A0M5MEH7"/>
<sequence length="518" mass="57911">MEFENSLKEFKFVDIDKNLYSQVGIFGANLKEYGVSEVEIYLSETFDFCVAFFGALAIGVRPILLAKPIFSSDKFNINDENFKNFLAPARNMEPKFNLNSTFFLQTSGSTGNSKNIPKRLGAMIEEGLFLKEELGVNESDTFFSSVSHQHMFGLTFKVFLPIISGAKVVSRELNYPEAIFELELENLSFVTSPVLLQTIVSSPRAAEISGLKNIICAGSALKSELRASIAKLSSARIIDIYGSTETGVVARNLGDELLLFSKVKAALSEDEALNVSSPWCEFFQTSDWAEIDGSRLTLKGRIDRIVKLNDKRVNLISIENKMLESGLLKDCYCDTHPKFKRLAALLELSEEGVKLFRNSGKKGVVARLNELLRPEFKNSVRYFKIVSSLCKNAQGKFLKANFKELLEKSEGPSWDKSSDGGVYKFKTKLSPALGIFTEHFPNLPLLPGFVQLDFVFKFARELGAEVGDQCVVENLKFLKFVRPNDELCIEISQKDEKVYFEIFCNGTKSAAGRIKLGL</sequence>
<evidence type="ECO:0000259" key="3">
    <source>
        <dbReference type="Pfam" id="PF22818"/>
    </source>
</evidence>
<evidence type="ECO:0000313" key="5">
    <source>
        <dbReference type="Proteomes" id="UP000066049"/>
    </source>
</evidence>
<comment type="similarity">
    <text evidence="1">Belongs to the ATP-dependent AMP-binding enzyme family.</text>
</comment>
<dbReference type="EMBL" id="CP012541">
    <property type="protein sequence ID" value="ALF47117.1"/>
    <property type="molecule type" value="Genomic_DNA"/>
</dbReference>
<proteinExistence type="inferred from homology"/>
<evidence type="ECO:0000313" key="4">
    <source>
        <dbReference type="EMBL" id="ALF47117.1"/>
    </source>
</evidence>
<reference evidence="5" key="1">
    <citation type="submission" date="2015-08" db="EMBL/GenBank/DDBJ databases">
        <title>Comparative genomics of the Campylobacter concisus group.</title>
        <authorList>
            <person name="Miller W.G."/>
            <person name="Yee E."/>
            <person name="Chapman M.H."/>
            <person name="Huynh S."/>
            <person name="Bono J.L."/>
            <person name="On S.L.W."/>
            <person name="St Leger J."/>
            <person name="Foster G."/>
            <person name="Parker C.T."/>
        </authorList>
    </citation>
    <scope>NUCLEOTIDE SEQUENCE [LARGE SCALE GENOMIC DNA]</scope>
    <source>
        <strain evidence="5">ATCC 33237</strain>
    </source>
</reference>
<dbReference type="InterPro" id="IPR000873">
    <property type="entry name" value="AMP-dep_synth/lig_dom"/>
</dbReference>
<name>A0A0M5MEH7_9BACT</name>
<dbReference type="Pfam" id="PF22818">
    <property type="entry name" value="ApeI-like"/>
    <property type="match status" value="1"/>
</dbReference>
<dbReference type="GeneID" id="28662079"/>
<dbReference type="PANTHER" id="PTHR43201:SF8">
    <property type="entry name" value="ACYL-COA SYNTHETASE FAMILY MEMBER 3"/>
    <property type="match status" value="1"/>
</dbReference>
<dbReference type="SUPFAM" id="SSF54637">
    <property type="entry name" value="Thioesterase/thiol ester dehydrase-isomerase"/>
    <property type="match status" value="1"/>
</dbReference>
<evidence type="ECO:0000256" key="1">
    <source>
        <dbReference type="ARBA" id="ARBA00006432"/>
    </source>
</evidence>
<dbReference type="RefSeq" id="WP_054196184.1">
    <property type="nucleotide sequence ID" value="NZ_CABMKQ010000002.1"/>
</dbReference>
<dbReference type="Gene3D" id="3.10.129.10">
    <property type="entry name" value="Hotdog Thioesterase"/>
    <property type="match status" value="1"/>
</dbReference>
<dbReference type="GO" id="GO:0031956">
    <property type="term" value="F:medium-chain fatty acid-CoA ligase activity"/>
    <property type="evidence" value="ECO:0007669"/>
    <property type="project" value="TreeGrafter"/>
</dbReference>
<dbReference type="SUPFAM" id="SSF56801">
    <property type="entry name" value="Acetyl-CoA synthetase-like"/>
    <property type="match status" value="1"/>
</dbReference>
<gene>
    <name evidence="4" type="ORF">CCON33237_0410</name>
</gene>
<evidence type="ECO:0000259" key="2">
    <source>
        <dbReference type="Pfam" id="PF00501"/>
    </source>
</evidence>
<dbReference type="PATRIC" id="fig|199.248.peg.434"/>
<keyword evidence="4" id="KW-0436">Ligase</keyword>
<dbReference type="InterPro" id="IPR029069">
    <property type="entry name" value="HotDog_dom_sf"/>
</dbReference>
<dbReference type="InterPro" id="IPR042099">
    <property type="entry name" value="ANL_N_sf"/>
</dbReference>
<dbReference type="InterPro" id="IPR054545">
    <property type="entry name" value="ApeI-like"/>
</dbReference>
<feature type="domain" description="AMP-dependent synthetase/ligase" evidence="2">
    <location>
        <begin position="99"/>
        <end position="251"/>
    </location>
</feature>
<dbReference type="PANTHER" id="PTHR43201">
    <property type="entry name" value="ACYL-COA SYNTHETASE"/>
    <property type="match status" value="1"/>
</dbReference>
<dbReference type="KEGG" id="ccoc:CCON33237_0410"/>
<accession>A0A0M5MEH7</accession>
<protein>
    <submittedName>
        <fullName evidence="4">Acyl-CoA synthetase / AMP-(Fatty) acid ligase</fullName>
    </submittedName>
</protein>
<dbReference type="GO" id="GO:0006631">
    <property type="term" value="P:fatty acid metabolic process"/>
    <property type="evidence" value="ECO:0007669"/>
    <property type="project" value="TreeGrafter"/>
</dbReference>